<feature type="region of interest" description="Disordered" evidence="1">
    <location>
        <begin position="341"/>
        <end position="655"/>
    </location>
</feature>
<keyword evidence="3" id="KW-1185">Reference proteome</keyword>
<comment type="caution">
    <text evidence="2">The sequence shown here is derived from an EMBL/GenBank/DDBJ whole genome shotgun (WGS) entry which is preliminary data.</text>
</comment>
<feature type="region of interest" description="Disordered" evidence="1">
    <location>
        <begin position="191"/>
        <end position="226"/>
    </location>
</feature>
<dbReference type="OrthoDB" id="10654511at2759"/>
<feature type="compositionally biased region" description="Low complexity" evidence="1">
    <location>
        <begin position="30"/>
        <end position="51"/>
    </location>
</feature>
<feature type="region of interest" description="Disordered" evidence="1">
    <location>
        <begin position="999"/>
        <end position="1044"/>
    </location>
</feature>
<dbReference type="STRING" id="1037660.A0A066VTY3"/>
<dbReference type="GeneID" id="25266518"/>
<reference evidence="2 3" key="1">
    <citation type="submission" date="2014-05" db="EMBL/GenBank/DDBJ databases">
        <title>Draft genome sequence of a rare smut relative, Tilletiaria anomala UBC 951.</title>
        <authorList>
            <consortium name="DOE Joint Genome Institute"/>
            <person name="Toome M."/>
            <person name="Kuo A."/>
            <person name="Henrissat B."/>
            <person name="Lipzen A."/>
            <person name="Tritt A."/>
            <person name="Yoshinaga Y."/>
            <person name="Zane M."/>
            <person name="Barry K."/>
            <person name="Grigoriev I.V."/>
            <person name="Spatafora J.W."/>
            <person name="Aimea M.C."/>
        </authorList>
    </citation>
    <scope>NUCLEOTIDE SEQUENCE [LARGE SCALE GENOMIC DNA]</scope>
    <source>
        <strain evidence="2 3">UBC 951</strain>
    </source>
</reference>
<dbReference type="RefSeq" id="XP_013242983.1">
    <property type="nucleotide sequence ID" value="XM_013387529.1"/>
</dbReference>
<dbReference type="EMBL" id="JMSN01000046">
    <property type="protein sequence ID" value="KDN44916.1"/>
    <property type="molecule type" value="Genomic_DNA"/>
</dbReference>
<organism evidence="2 3">
    <name type="scientific">Tilletiaria anomala (strain ATCC 24038 / CBS 436.72 / UBC 951)</name>
    <dbReference type="NCBI Taxonomy" id="1037660"/>
    <lineage>
        <taxon>Eukaryota</taxon>
        <taxon>Fungi</taxon>
        <taxon>Dikarya</taxon>
        <taxon>Basidiomycota</taxon>
        <taxon>Ustilaginomycotina</taxon>
        <taxon>Exobasidiomycetes</taxon>
        <taxon>Georgefischeriales</taxon>
        <taxon>Tilletiariaceae</taxon>
        <taxon>Tilletiaria</taxon>
    </lineage>
</organism>
<dbReference type="Proteomes" id="UP000027361">
    <property type="component" value="Unassembled WGS sequence"/>
</dbReference>
<gene>
    <name evidence="2" type="ORF">K437DRAFT_274364</name>
</gene>
<feature type="region of interest" description="Disordered" evidence="1">
    <location>
        <begin position="681"/>
        <end position="717"/>
    </location>
</feature>
<feature type="compositionally biased region" description="Low complexity" evidence="1">
    <location>
        <begin position="193"/>
        <end position="210"/>
    </location>
</feature>
<feature type="region of interest" description="Disordered" evidence="1">
    <location>
        <begin position="937"/>
        <end position="965"/>
    </location>
</feature>
<feature type="compositionally biased region" description="Polar residues" evidence="1">
    <location>
        <begin position="13"/>
        <end position="23"/>
    </location>
</feature>
<feature type="compositionally biased region" description="Polar residues" evidence="1">
    <location>
        <begin position="161"/>
        <end position="174"/>
    </location>
</feature>
<feature type="compositionally biased region" description="Polar residues" evidence="1">
    <location>
        <begin position="472"/>
        <end position="499"/>
    </location>
</feature>
<evidence type="ECO:0000256" key="1">
    <source>
        <dbReference type="SAM" id="MobiDB-lite"/>
    </source>
</evidence>
<feature type="compositionally biased region" description="Polar residues" evidence="1">
    <location>
        <begin position="1029"/>
        <end position="1038"/>
    </location>
</feature>
<dbReference type="InParanoid" id="A0A066VTY3"/>
<sequence>MESGSDAGEGQRGSPSPATTQDSPRLLQDTEASAASTTTATATTTPTATGAVQVAPPYNSADSTREEGSLKSMIAAHGRPLSIIESVGSVGSDDGDYEGDDSLDRVTDVDISYDNPASAHSSAQPVFVHPADVSSASSAGAGFLHPESRLKSRQRRPPKPNSTEGADVSLSTRRSYQELEAQVHDLFDRFAHSSHTGPHTSTTESSSASEAESDGADSSESYGQVGCSRKMGRRRYLLTGDLPAVLAEFESFRTTQANPTSGIANSNLSAADAPLIDPALLPQIEAFANENPNLRIQPAMLVNMITSLQSAYSEAGSGVAGANAAGRLSGEEIVDVRQILSDSSQMSSGDDSADEDDSDISRDSADGGGGILGRRESITALQLQCTRDDREETPVPSRGGNFEGFDIPPTPSAAQPSSGDEDVIGKDYSASLATSASNVSSSSVPRKRSSQDFPANDIHQRSRQLSRERKVSTSARSQPGCASSGEGSQPRSRKSSGVATHQDEKEILKGKGRARVPPSAWTRPKPKVLAQRTRRTSDTSSSAQSLTESPQLGRGSEDAVGLGRPAQRRGNGRSRQASQPVSGYRDYDNEDSAIPRSASTGYIFPRTINTDLSEGQQEEDLRFDELSAALSGQSPRFDYAGSDAGSTGRGASPGLDESSFVPFSFTPSASFNDSFSAETPLHAKMGQGQGGLPRGISSPDIYGRGAMSTPSNKLSMLHSDLMRENERLKREKKDLQESMQAKEDDHEAVTADLHSRLDTAEEQLTAKRREEKEASARAEQFSEQVSSLESELAAVQKRNKGLEELNQKGREQIESNLAELELLRKQLEELRQAVRAHKVDEAHAQDTATAASAEVARLKDLVAEKEQRILHLLELEAENDRLVQENLTLSEQVGKLKAELDEKFRSLGREHDLSFDGHRSLQGTPSQRLGAELRRHFSPNDSLSMPTREECSNGEGQAADPDTSAESYIETVTRHVSRSKKGKAKARDLPAADFIDVGTQPSSAEDEEAAAAETSILSDGKMVDDPETSTHTLTQGTDIPSPPTYDEAALEKTIIDRLHPGAIAIGQKPLDEWPEYATLSKLLDLRCDVLENKMLLQARPAPILRAASGQSAQKPSTVQLQTVISNLRHHGLSSLSIHQTSFYMGALAFLLGVFFTRTLLPSQHHYHFGPYMESAAAWRDSNSFMLPPGTHTVEEFTDPRAGWLSRLDLSELSRDRQQKHLL</sequence>
<protein>
    <submittedName>
        <fullName evidence="2">Uncharacterized protein</fullName>
    </submittedName>
</protein>
<feature type="compositionally biased region" description="Low complexity" evidence="1">
    <location>
        <begin position="341"/>
        <end position="350"/>
    </location>
</feature>
<dbReference type="AlphaFoldDB" id="A0A066VTY3"/>
<feature type="compositionally biased region" description="Low complexity" evidence="1">
    <location>
        <begin position="538"/>
        <end position="551"/>
    </location>
</feature>
<evidence type="ECO:0000313" key="3">
    <source>
        <dbReference type="Proteomes" id="UP000027361"/>
    </source>
</evidence>
<feature type="region of interest" description="Disordered" evidence="1">
    <location>
        <begin position="1"/>
        <end position="175"/>
    </location>
</feature>
<evidence type="ECO:0000313" key="2">
    <source>
        <dbReference type="EMBL" id="KDN44916.1"/>
    </source>
</evidence>
<name>A0A066VTY3_TILAU</name>
<proteinExistence type="predicted"/>
<dbReference type="HOGENOM" id="CLU_268547_0_0_1"/>
<feature type="compositionally biased region" description="Low complexity" evidence="1">
    <location>
        <begin position="429"/>
        <end position="444"/>
    </location>
</feature>
<accession>A0A066VTY3</accession>